<dbReference type="InterPro" id="IPR028081">
    <property type="entry name" value="Leu-bd"/>
</dbReference>
<dbReference type="Pfam" id="PF13458">
    <property type="entry name" value="Peripla_BP_6"/>
    <property type="match status" value="1"/>
</dbReference>
<proteinExistence type="inferred from homology"/>
<dbReference type="GO" id="GO:0006865">
    <property type="term" value="P:amino acid transport"/>
    <property type="evidence" value="ECO:0007669"/>
    <property type="project" value="UniProtKB-KW"/>
</dbReference>
<dbReference type="SUPFAM" id="SSF53822">
    <property type="entry name" value="Periplasmic binding protein-like I"/>
    <property type="match status" value="1"/>
</dbReference>
<keyword evidence="7" id="KW-1185">Reference proteome</keyword>
<evidence type="ECO:0000256" key="2">
    <source>
        <dbReference type="ARBA" id="ARBA00022448"/>
    </source>
</evidence>
<dbReference type="PRINTS" id="PR00337">
    <property type="entry name" value="LEUILEVALBP"/>
</dbReference>
<dbReference type="OrthoDB" id="8893436at2"/>
<gene>
    <name evidence="6" type="ORF">C6568_02260</name>
</gene>
<dbReference type="KEGG" id="mela:C6568_02260"/>
<dbReference type="CDD" id="cd06326">
    <property type="entry name" value="PBP1_ABC_ligand_binding-like"/>
    <property type="match status" value="1"/>
</dbReference>
<keyword evidence="2" id="KW-0813">Transport</keyword>
<dbReference type="InterPro" id="IPR000709">
    <property type="entry name" value="Leu_Ile_Val-bd"/>
</dbReference>
<dbReference type="AlphaFoldDB" id="A0A2R3Q8W2"/>
<dbReference type="EMBL" id="CP027667">
    <property type="protein sequence ID" value="AVO48210.1"/>
    <property type="molecule type" value="Genomic_DNA"/>
</dbReference>
<dbReference type="Gene3D" id="3.40.50.2300">
    <property type="match status" value="2"/>
</dbReference>
<dbReference type="PANTHER" id="PTHR47235:SF1">
    <property type="entry name" value="BLR6548 PROTEIN"/>
    <property type="match status" value="1"/>
</dbReference>
<dbReference type="PANTHER" id="PTHR47235">
    <property type="entry name" value="BLR6548 PROTEIN"/>
    <property type="match status" value="1"/>
</dbReference>
<name>A0A2R3Q8W2_9BURK</name>
<evidence type="ECO:0000313" key="7">
    <source>
        <dbReference type="Proteomes" id="UP000237925"/>
    </source>
</evidence>
<organism evidence="6 7">
    <name type="scientific">Melaminivora suipulveris</name>
    <dbReference type="NCBI Taxonomy" id="2109913"/>
    <lineage>
        <taxon>Bacteria</taxon>
        <taxon>Pseudomonadati</taxon>
        <taxon>Pseudomonadota</taxon>
        <taxon>Betaproteobacteria</taxon>
        <taxon>Burkholderiales</taxon>
        <taxon>Comamonadaceae</taxon>
        <taxon>Melaminivora</taxon>
    </lineage>
</organism>
<evidence type="ECO:0000313" key="6">
    <source>
        <dbReference type="EMBL" id="AVO48210.1"/>
    </source>
</evidence>
<evidence type="ECO:0000256" key="3">
    <source>
        <dbReference type="ARBA" id="ARBA00022729"/>
    </source>
</evidence>
<keyword evidence="3" id="KW-0732">Signal</keyword>
<evidence type="ECO:0000259" key="5">
    <source>
        <dbReference type="Pfam" id="PF13458"/>
    </source>
</evidence>
<sequence>MRVPSEPVHEPTPARVVHKRRRLLRGLAASAGLGLLCAGEVLAQTAQRPGGRNEILIGRSSALTGPLAPFLVPIHEGSDAAIADFNAQGGVAGRKVRVLTLDDGFDAKRTMDNARQLVEHDGVVALFGQAGTSQVMALLPYLERTRTPLVAVYTGSVAPRAAGSRWLFTTSASYADELAQILRNLVAIQTTRIGVAYEDNDFGKLALPLIEKAAAAEGATLVGAQPMRSDGGNAADAARALAARQPQAVLMVAAGPPVVAYVRAHRAHVGVPLYTLSLGAGMQVIRALGEDARGLAVARSTPPPRRANLQVTRDFQASMKRLNLEPDYDRYLGYLDARVLLEGLRAAGPTATGESIARAMEALGQLDLGGHTYRFGPGERNGSRYVDIAVIGPGGQYVR</sequence>
<dbReference type="Proteomes" id="UP000237925">
    <property type="component" value="Chromosome"/>
</dbReference>
<comment type="similarity">
    <text evidence="1">Belongs to the leucine-binding protein family.</text>
</comment>
<keyword evidence="4" id="KW-0029">Amino-acid transport</keyword>
<dbReference type="InterPro" id="IPR028082">
    <property type="entry name" value="Peripla_BP_I"/>
</dbReference>
<protein>
    <submittedName>
        <fullName evidence="6">ABC transporter substrate-binding protein</fullName>
    </submittedName>
</protein>
<evidence type="ECO:0000256" key="1">
    <source>
        <dbReference type="ARBA" id="ARBA00010062"/>
    </source>
</evidence>
<feature type="domain" description="Leucine-binding protein" evidence="5">
    <location>
        <begin position="55"/>
        <end position="388"/>
    </location>
</feature>
<reference evidence="6 7" key="1">
    <citation type="submission" date="2018-03" db="EMBL/GenBank/DDBJ databases">
        <title>Genome sequencing of Melaminivora sp.</title>
        <authorList>
            <person name="Kim S.-J."/>
            <person name="Heo J."/>
            <person name="Ahn J.-H."/>
            <person name="Kwon S.-W."/>
        </authorList>
    </citation>
    <scope>NUCLEOTIDE SEQUENCE [LARGE SCALE GENOMIC DNA]</scope>
    <source>
        <strain evidence="6 7">SC2-9</strain>
    </source>
</reference>
<accession>A0A2R3Q8W2</accession>
<evidence type="ECO:0000256" key="4">
    <source>
        <dbReference type="ARBA" id="ARBA00022970"/>
    </source>
</evidence>